<evidence type="ECO:0000256" key="4">
    <source>
        <dbReference type="ARBA" id="ARBA00022927"/>
    </source>
</evidence>
<proteinExistence type="inferred from homology"/>
<dbReference type="Proteomes" id="UP000013111">
    <property type="component" value="Unassembled WGS sequence"/>
</dbReference>
<evidence type="ECO:0000256" key="3">
    <source>
        <dbReference type="ARBA" id="ARBA00022490"/>
    </source>
</evidence>
<protein>
    <submittedName>
        <fullName evidence="7">Type III secretion protein HrpE</fullName>
    </submittedName>
</protein>
<accession>A0A830ZWV3</accession>
<dbReference type="InterPro" id="IPR012842">
    <property type="entry name" value="T3SS_SctL/SctL2"/>
</dbReference>
<evidence type="ECO:0000256" key="2">
    <source>
        <dbReference type="ARBA" id="ARBA00022448"/>
    </source>
</evidence>
<keyword evidence="3" id="KW-0963">Cytoplasm</keyword>
<evidence type="ECO:0000313" key="8">
    <source>
        <dbReference type="Proteomes" id="UP000013111"/>
    </source>
</evidence>
<organism evidence="7 8">
    <name type="scientific">Erwinia amylovora NBRC 12687 = CFBP 1232</name>
    <dbReference type="NCBI Taxonomy" id="1219359"/>
    <lineage>
        <taxon>Bacteria</taxon>
        <taxon>Pseudomonadati</taxon>
        <taxon>Pseudomonadota</taxon>
        <taxon>Gammaproteobacteria</taxon>
        <taxon>Enterobacterales</taxon>
        <taxon>Erwiniaceae</taxon>
        <taxon>Erwinia</taxon>
    </lineage>
</organism>
<dbReference type="EMBL" id="CAPB01000007">
    <property type="protein sequence ID" value="CCO92528.1"/>
    <property type="molecule type" value="Genomic_DNA"/>
</dbReference>
<keyword evidence="4" id="KW-0653">Protein transport</keyword>
<name>A0A830ZWV3_ERWAM</name>
<keyword evidence="6" id="KW-0175">Coiled coil</keyword>
<evidence type="ECO:0000256" key="5">
    <source>
        <dbReference type="ARBA" id="ARBA00024335"/>
    </source>
</evidence>
<dbReference type="GO" id="GO:0005737">
    <property type="term" value="C:cytoplasm"/>
    <property type="evidence" value="ECO:0007669"/>
    <property type="project" value="UniProtKB-SubCell"/>
</dbReference>
<dbReference type="GeneID" id="97604882"/>
<gene>
    <name evidence="7" type="primary">hrpE</name>
    <name evidence="7" type="ORF">BN437_0563</name>
</gene>
<comment type="subcellular location">
    <subcellularLocation>
        <location evidence="1">Cytoplasm</location>
    </subcellularLocation>
</comment>
<dbReference type="RefSeq" id="WP_004155363.1">
    <property type="nucleotide sequence ID" value="NZ_BAYW01000004.1"/>
</dbReference>
<evidence type="ECO:0000313" key="7">
    <source>
        <dbReference type="EMBL" id="CCO92528.1"/>
    </source>
</evidence>
<keyword evidence="2" id="KW-0813">Transport</keyword>
<sequence>MLTRRRITLLNAEADLAPVVSQAQLCIQQQGQDILEQARQQAQAMLEEAERQAEVEMLNAQQRAEQAFWQQADTLLQSWQQQYQQLEAQVLEVMDSVLTQALDQLLTDVPQTQRLAAILRQLLRAKTLTEQGSLYCHPAQHLEIADWLRSHDHLAWQLQPDESLAQDSLKLVTANGELSLDWQQAVRQLLPPQTAS</sequence>
<dbReference type="InterPro" id="IPR009335">
    <property type="entry name" value="T3SS_HrpE/ATPase_suE"/>
</dbReference>
<dbReference type="GO" id="GO:0030254">
    <property type="term" value="P:protein secretion by the type III secretion system"/>
    <property type="evidence" value="ECO:0007669"/>
    <property type="project" value="InterPro"/>
</dbReference>
<reference evidence="7 8" key="2">
    <citation type="submission" date="2013-04" db="EMBL/GenBank/DDBJ databases">
        <title>Comparative genomics of 12 strains of Erwinia amylovora identifies a pan-genome with a large conserved core and provides insights into host specificity.</title>
        <authorList>
            <person name="Mann R.A."/>
            <person name="Smits T.H.M."/>
            <person name="Buehlmann A."/>
            <person name="Blom J."/>
            <person name="Goesmann A."/>
            <person name="Frey J.E."/>
            <person name="Plummer K.M."/>
            <person name="Beer S.V."/>
            <person name="Luck J."/>
            <person name="Duffy B."/>
            <person name="Rodoni B."/>
        </authorList>
    </citation>
    <scope>NUCLEOTIDE SEQUENCE [LARGE SCALE GENOMIC DNA]</scope>
    <source>
        <strain evidence="8">CFBP 1232</strain>
    </source>
</reference>
<comment type="caution">
    <text evidence="7">The sequence shown here is derived from an EMBL/GenBank/DDBJ whole genome shotgun (WGS) entry which is preliminary data.</text>
</comment>
<reference evidence="7 8" key="1">
    <citation type="submission" date="2012-11" db="EMBL/GenBank/DDBJ databases">
        <authorList>
            <person name="Linke B."/>
        </authorList>
    </citation>
    <scope>NUCLEOTIDE SEQUENCE [LARGE SCALE GENOMIC DNA]</scope>
    <source>
        <strain evidence="8">CFBP 1232</strain>
    </source>
</reference>
<comment type="similarity">
    <text evidence="5">Belongs to the SctL stator family.</text>
</comment>
<evidence type="ECO:0000256" key="1">
    <source>
        <dbReference type="ARBA" id="ARBA00004496"/>
    </source>
</evidence>
<evidence type="ECO:0000256" key="6">
    <source>
        <dbReference type="SAM" id="Coils"/>
    </source>
</evidence>
<dbReference type="NCBIfam" id="TIGR02499">
    <property type="entry name" value="HrpE_YscL_not"/>
    <property type="match status" value="1"/>
</dbReference>
<feature type="coiled-coil region" evidence="6">
    <location>
        <begin position="32"/>
        <end position="96"/>
    </location>
</feature>
<dbReference type="Pfam" id="PF06188">
    <property type="entry name" value="HrpE"/>
    <property type="match status" value="1"/>
</dbReference>
<dbReference type="AlphaFoldDB" id="A0A830ZWV3"/>